<dbReference type="InterPro" id="IPR017850">
    <property type="entry name" value="Alkaline_phosphatase_core_sf"/>
</dbReference>
<evidence type="ECO:0000313" key="3">
    <source>
        <dbReference type="Proteomes" id="UP000432488"/>
    </source>
</evidence>
<evidence type="ECO:0000313" key="2">
    <source>
        <dbReference type="EMBL" id="KAB4238424.1"/>
    </source>
</evidence>
<dbReference type="EMBL" id="WCTL01000004">
    <property type="protein sequence ID" value="KAB4238424.1"/>
    <property type="molecule type" value="Genomic_DNA"/>
</dbReference>
<evidence type="ECO:0000313" key="4">
    <source>
        <dbReference type="Proteomes" id="UP000462376"/>
    </source>
</evidence>
<protein>
    <submittedName>
        <fullName evidence="2">Alkaline phosphatase family protein</fullName>
    </submittedName>
</protein>
<dbReference type="PANTHER" id="PTHR10151:SF120">
    <property type="entry name" value="BIS(5'-ADENOSYL)-TRIPHOSPHATASE"/>
    <property type="match status" value="1"/>
</dbReference>
<dbReference type="PANTHER" id="PTHR10151">
    <property type="entry name" value="ECTONUCLEOTIDE PYROPHOSPHATASE/PHOSPHODIESTERASE"/>
    <property type="match status" value="1"/>
</dbReference>
<name>A0A3E5B8R3_BACUN</name>
<accession>A0A3E5B8R3</accession>
<gene>
    <name evidence="2" type="ORF">GAP47_06920</name>
    <name evidence="1" type="ORF">GAQ56_13950</name>
</gene>
<dbReference type="GO" id="GO:0016787">
    <property type="term" value="F:hydrolase activity"/>
    <property type="evidence" value="ECO:0007669"/>
    <property type="project" value="UniProtKB-ARBA"/>
</dbReference>
<dbReference type="InterPro" id="IPR002591">
    <property type="entry name" value="Phosphodiest/P_Trfase"/>
</dbReference>
<dbReference type="Gene3D" id="3.40.720.10">
    <property type="entry name" value="Alkaline Phosphatase, subunit A"/>
    <property type="match status" value="1"/>
</dbReference>
<dbReference type="EMBL" id="WCUV01000009">
    <property type="protein sequence ID" value="KAB4090211.1"/>
    <property type="molecule type" value="Genomic_DNA"/>
</dbReference>
<dbReference type="Proteomes" id="UP000462376">
    <property type="component" value="Unassembled WGS sequence"/>
</dbReference>
<sequence>MVLIHLGMNSTRLLRMLEIIYDMKLVFVLVDALKSLYLTEENMPFLYNLSKKGRHIKQIIPSPGFCERSEIFSGLDCYDTGNFTAIGYLPENSPYANDKVAIQIASLSEKICKKITRMGFQKWRLYNKRKLNPYRIPFCSLKYFALSEDGAKQLIPHRDIFDELRNHNKTYTLNAFTSLADLGPRTTKGIVDFITASMDESTYFIPYYIGTIDQVGHLYGNDIDSIRPHLQKVDKLLSEIFNLCRSRDYSFAVLGDHGMIPITQKINIMEEVQKLSCKHLRDYEVFYDSTTARFWFYNEDARMIIMELLVNKFSNHGIIINEGNYKDYRVPLDVISKSGKPIYGDIIWVANPGVLISPDYFHEGEIQEKGMHGYLFTNNKHSTGLFIASGAKITKTELSIDYSYAVCGELCDILEIPQPNINWKRILS</sequence>
<dbReference type="SUPFAM" id="SSF53649">
    <property type="entry name" value="Alkaline phosphatase-like"/>
    <property type="match status" value="1"/>
</dbReference>
<comment type="caution">
    <text evidence="2">The sequence shown here is derived from an EMBL/GenBank/DDBJ whole genome shotgun (WGS) entry which is preliminary data.</text>
</comment>
<organism evidence="2 4">
    <name type="scientific">Bacteroides uniformis</name>
    <dbReference type="NCBI Taxonomy" id="820"/>
    <lineage>
        <taxon>Bacteria</taxon>
        <taxon>Pseudomonadati</taxon>
        <taxon>Bacteroidota</taxon>
        <taxon>Bacteroidia</taxon>
        <taxon>Bacteroidales</taxon>
        <taxon>Bacteroidaceae</taxon>
        <taxon>Bacteroides</taxon>
    </lineage>
</organism>
<dbReference type="Pfam" id="PF01663">
    <property type="entry name" value="Phosphodiest"/>
    <property type="match status" value="1"/>
</dbReference>
<proteinExistence type="predicted"/>
<reference evidence="3 4" key="1">
    <citation type="journal article" date="2019" name="Nat. Med.">
        <title>A library of human gut bacterial isolates paired with longitudinal multiomics data enables mechanistic microbiome research.</title>
        <authorList>
            <person name="Poyet M."/>
            <person name="Groussin M."/>
            <person name="Gibbons S.M."/>
            <person name="Avila-Pacheco J."/>
            <person name="Jiang X."/>
            <person name="Kearney S.M."/>
            <person name="Perrotta A.R."/>
            <person name="Berdy B."/>
            <person name="Zhao S."/>
            <person name="Lieberman T.D."/>
            <person name="Swanson P.K."/>
            <person name="Smith M."/>
            <person name="Roesemann S."/>
            <person name="Alexander J.E."/>
            <person name="Rich S.A."/>
            <person name="Livny J."/>
            <person name="Vlamakis H."/>
            <person name="Clish C."/>
            <person name="Bullock K."/>
            <person name="Deik A."/>
            <person name="Scott J."/>
            <person name="Pierce K.A."/>
            <person name="Xavier R.J."/>
            <person name="Alm E.J."/>
        </authorList>
    </citation>
    <scope>NUCLEOTIDE SEQUENCE [LARGE SCALE GENOMIC DNA]</scope>
    <source>
        <strain evidence="1 3">BIOML-A42</strain>
        <strain evidence="2 4">BIOML-A5</strain>
    </source>
</reference>
<dbReference type="AlphaFoldDB" id="A0A3E5B8R3"/>
<dbReference type="Proteomes" id="UP000432488">
    <property type="component" value="Unassembled WGS sequence"/>
</dbReference>
<dbReference type="OrthoDB" id="9779418at2"/>
<evidence type="ECO:0000313" key="1">
    <source>
        <dbReference type="EMBL" id="KAB4090211.1"/>
    </source>
</evidence>